<accession>A0AAW0NRB6</accession>
<keyword evidence="3" id="KW-1185">Reference proteome</keyword>
<organism evidence="2 3">
    <name type="scientific">Mugilogobius chulae</name>
    <name type="common">yellowstripe goby</name>
    <dbReference type="NCBI Taxonomy" id="88201"/>
    <lineage>
        <taxon>Eukaryota</taxon>
        <taxon>Metazoa</taxon>
        <taxon>Chordata</taxon>
        <taxon>Craniata</taxon>
        <taxon>Vertebrata</taxon>
        <taxon>Euteleostomi</taxon>
        <taxon>Actinopterygii</taxon>
        <taxon>Neopterygii</taxon>
        <taxon>Teleostei</taxon>
        <taxon>Neoteleostei</taxon>
        <taxon>Acanthomorphata</taxon>
        <taxon>Gobiaria</taxon>
        <taxon>Gobiiformes</taxon>
        <taxon>Gobioidei</taxon>
        <taxon>Gobiidae</taxon>
        <taxon>Gobionellinae</taxon>
        <taxon>Mugilogobius</taxon>
    </lineage>
</organism>
<proteinExistence type="predicted"/>
<evidence type="ECO:0000313" key="2">
    <source>
        <dbReference type="EMBL" id="KAK7904409.1"/>
    </source>
</evidence>
<feature type="region of interest" description="Disordered" evidence="1">
    <location>
        <begin position="40"/>
        <end position="95"/>
    </location>
</feature>
<dbReference type="EMBL" id="JBBPFD010000012">
    <property type="protein sequence ID" value="KAK7904409.1"/>
    <property type="molecule type" value="Genomic_DNA"/>
</dbReference>
<name>A0AAW0NRB6_9GOBI</name>
<dbReference type="AlphaFoldDB" id="A0AAW0NRB6"/>
<protein>
    <submittedName>
        <fullName evidence="2">Uncharacterized protein</fullName>
    </submittedName>
</protein>
<comment type="caution">
    <text evidence="2">The sequence shown here is derived from an EMBL/GenBank/DDBJ whole genome shotgun (WGS) entry which is preliminary data.</text>
</comment>
<dbReference type="Proteomes" id="UP001460270">
    <property type="component" value="Unassembled WGS sequence"/>
</dbReference>
<reference evidence="3" key="1">
    <citation type="submission" date="2024-04" db="EMBL/GenBank/DDBJ databases">
        <title>Salinicola lusitanus LLJ914,a marine bacterium isolated from the Okinawa Trough.</title>
        <authorList>
            <person name="Li J."/>
        </authorList>
    </citation>
    <scope>NUCLEOTIDE SEQUENCE [LARGE SCALE GENOMIC DNA]</scope>
</reference>
<evidence type="ECO:0000256" key="1">
    <source>
        <dbReference type="SAM" id="MobiDB-lite"/>
    </source>
</evidence>
<sequence>MAVNQTRADVWCNVKASVITADLYCLEAVFVHLPLSHGISESGAPRDSSDLCPCPASALNSNQQERITQPDGADDTTERDSNTAPPRRLIHSAIL</sequence>
<evidence type="ECO:0000313" key="3">
    <source>
        <dbReference type="Proteomes" id="UP001460270"/>
    </source>
</evidence>
<feature type="compositionally biased region" description="Polar residues" evidence="1">
    <location>
        <begin position="58"/>
        <end position="67"/>
    </location>
</feature>
<gene>
    <name evidence="2" type="ORF">WMY93_017016</name>
</gene>